<dbReference type="EMBL" id="KQ085991">
    <property type="protein sequence ID" value="KLO11845.1"/>
    <property type="molecule type" value="Genomic_DNA"/>
</dbReference>
<organism evidence="4 5">
    <name type="scientific">Schizopora paradoxa</name>
    <dbReference type="NCBI Taxonomy" id="27342"/>
    <lineage>
        <taxon>Eukaryota</taxon>
        <taxon>Fungi</taxon>
        <taxon>Dikarya</taxon>
        <taxon>Basidiomycota</taxon>
        <taxon>Agaricomycotina</taxon>
        <taxon>Agaricomycetes</taxon>
        <taxon>Hymenochaetales</taxon>
        <taxon>Schizoporaceae</taxon>
        <taxon>Schizopora</taxon>
    </lineage>
</organism>
<dbReference type="Proteomes" id="UP000053477">
    <property type="component" value="Unassembled WGS sequence"/>
</dbReference>
<evidence type="ECO:0000313" key="4">
    <source>
        <dbReference type="EMBL" id="KLO11845.1"/>
    </source>
</evidence>
<dbReference type="InParanoid" id="A0A0H2RIL3"/>
<dbReference type="InterPro" id="IPR016197">
    <property type="entry name" value="Chromo-like_dom_sf"/>
</dbReference>
<dbReference type="STRING" id="27342.A0A0H2RIL3"/>
<feature type="domain" description="Chromo" evidence="3">
    <location>
        <begin position="8"/>
        <end position="66"/>
    </location>
</feature>
<evidence type="ECO:0000313" key="5">
    <source>
        <dbReference type="Proteomes" id="UP000053477"/>
    </source>
</evidence>
<dbReference type="Gene3D" id="2.40.50.40">
    <property type="match status" value="1"/>
</dbReference>
<feature type="non-terminal residue" evidence="4">
    <location>
        <position position="68"/>
    </location>
</feature>
<name>A0A0H2RIL3_9AGAM</name>
<dbReference type="GO" id="GO:0006338">
    <property type="term" value="P:chromatin remodeling"/>
    <property type="evidence" value="ECO:0007669"/>
    <property type="project" value="UniProtKB-ARBA"/>
</dbReference>
<dbReference type="OrthoDB" id="3268967at2759"/>
<dbReference type="InterPro" id="IPR000953">
    <property type="entry name" value="Chromo/chromo_shadow_dom"/>
</dbReference>
<evidence type="ECO:0000256" key="2">
    <source>
        <dbReference type="ARBA" id="ARBA00023242"/>
    </source>
</evidence>
<dbReference type="GO" id="GO:0005634">
    <property type="term" value="C:nucleus"/>
    <property type="evidence" value="ECO:0007669"/>
    <property type="project" value="UniProtKB-SubCell"/>
</dbReference>
<protein>
    <recommendedName>
        <fullName evidence="3">Chromo domain-containing protein</fullName>
    </recommendedName>
</protein>
<keyword evidence="5" id="KW-1185">Reference proteome</keyword>
<keyword evidence="2" id="KW-0539">Nucleus</keyword>
<feature type="non-terminal residue" evidence="4">
    <location>
        <position position="1"/>
    </location>
</feature>
<sequence length="68" mass="8120">TDKGVEEWVIEKIIDQRRRGVGFQYLVRWKGYPQEEDRWLPGRELKECEALDVWQQKLEAEKVSEGEG</sequence>
<comment type="subcellular location">
    <subcellularLocation>
        <location evidence="1">Nucleus</location>
    </subcellularLocation>
</comment>
<proteinExistence type="predicted"/>
<dbReference type="SMART" id="SM00298">
    <property type="entry name" value="CHROMO"/>
    <property type="match status" value="1"/>
</dbReference>
<dbReference type="PANTHER" id="PTHR22812">
    <property type="entry name" value="CHROMOBOX PROTEIN"/>
    <property type="match status" value="1"/>
</dbReference>
<gene>
    <name evidence="4" type="ORF">SCHPADRAFT_808945</name>
</gene>
<reference evidence="4 5" key="1">
    <citation type="submission" date="2015-04" db="EMBL/GenBank/DDBJ databases">
        <title>Complete genome sequence of Schizopora paradoxa KUC8140, a cosmopolitan wood degrader in East Asia.</title>
        <authorList>
            <consortium name="DOE Joint Genome Institute"/>
            <person name="Min B."/>
            <person name="Park H."/>
            <person name="Jang Y."/>
            <person name="Kim J.-J."/>
            <person name="Kim K.H."/>
            <person name="Pangilinan J."/>
            <person name="Lipzen A."/>
            <person name="Riley R."/>
            <person name="Grigoriev I.V."/>
            <person name="Spatafora J.W."/>
            <person name="Choi I.-G."/>
        </authorList>
    </citation>
    <scope>NUCLEOTIDE SEQUENCE [LARGE SCALE GENOMIC DNA]</scope>
    <source>
        <strain evidence="4 5">KUC8140</strain>
    </source>
</reference>
<dbReference type="AlphaFoldDB" id="A0A0H2RIL3"/>
<dbReference type="InterPro" id="IPR023780">
    <property type="entry name" value="Chromo_domain"/>
</dbReference>
<dbReference type="SUPFAM" id="SSF54160">
    <property type="entry name" value="Chromo domain-like"/>
    <property type="match status" value="1"/>
</dbReference>
<accession>A0A0H2RIL3</accession>
<dbReference type="InterPro" id="IPR051219">
    <property type="entry name" value="Heterochromatin_chromo-domain"/>
</dbReference>
<dbReference type="Pfam" id="PF00385">
    <property type="entry name" value="Chromo"/>
    <property type="match status" value="1"/>
</dbReference>
<evidence type="ECO:0000256" key="1">
    <source>
        <dbReference type="ARBA" id="ARBA00004123"/>
    </source>
</evidence>
<evidence type="ECO:0000259" key="3">
    <source>
        <dbReference type="PROSITE" id="PS50013"/>
    </source>
</evidence>
<dbReference type="PROSITE" id="PS50013">
    <property type="entry name" value="CHROMO_2"/>
    <property type="match status" value="1"/>
</dbReference>